<protein>
    <submittedName>
        <fullName evidence="2">Uncharacterized protein</fullName>
    </submittedName>
</protein>
<keyword evidence="1" id="KW-0732">Signal</keyword>
<dbReference type="Proteomes" id="UP000807716">
    <property type="component" value="Unassembled WGS sequence"/>
</dbReference>
<proteinExistence type="predicted"/>
<dbReference type="EMBL" id="JAAAJB010000433">
    <property type="protein sequence ID" value="KAG0255956.1"/>
    <property type="molecule type" value="Genomic_DNA"/>
</dbReference>
<evidence type="ECO:0000313" key="2">
    <source>
        <dbReference type="EMBL" id="KAG0255956.1"/>
    </source>
</evidence>
<gene>
    <name evidence="2" type="ORF">DFQ27_005988</name>
</gene>
<organism evidence="2 3">
    <name type="scientific">Actinomortierella ambigua</name>
    <dbReference type="NCBI Taxonomy" id="1343610"/>
    <lineage>
        <taxon>Eukaryota</taxon>
        <taxon>Fungi</taxon>
        <taxon>Fungi incertae sedis</taxon>
        <taxon>Mucoromycota</taxon>
        <taxon>Mortierellomycotina</taxon>
        <taxon>Mortierellomycetes</taxon>
        <taxon>Mortierellales</taxon>
        <taxon>Mortierellaceae</taxon>
        <taxon>Actinomortierella</taxon>
    </lineage>
</organism>
<feature type="chain" id="PRO_5040465215" evidence="1">
    <location>
        <begin position="22"/>
        <end position="164"/>
    </location>
</feature>
<reference evidence="2" key="1">
    <citation type="journal article" date="2020" name="Fungal Divers.">
        <title>Resolving the Mortierellaceae phylogeny through synthesis of multi-gene phylogenetics and phylogenomics.</title>
        <authorList>
            <person name="Vandepol N."/>
            <person name="Liber J."/>
            <person name="Desiro A."/>
            <person name="Na H."/>
            <person name="Kennedy M."/>
            <person name="Barry K."/>
            <person name="Grigoriev I.V."/>
            <person name="Miller A.N."/>
            <person name="O'Donnell K."/>
            <person name="Stajich J.E."/>
            <person name="Bonito G."/>
        </authorList>
    </citation>
    <scope>NUCLEOTIDE SEQUENCE</scope>
    <source>
        <strain evidence="2">BC1065</strain>
    </source>
</reference>
<feature type="signal peptide" evidence="1">
    <location>
        <begin position="1"/>
        <end position="21"/>
    </location>
</feature>
<name>A0A9P6PZY0_9FUNG</name>
<keyword evidence="3" id="KW-1185">Reference proteome</keyword>
<sequence length="164" mass="18974">MVRLAIFTSLVALVVLSTATALTFDYDVRILNRKSGGWLNGVDGYHWSPIVVEEKSHGDFGIWNILKAVEEEDYYNFVNIGSGFPVMPTRPDKPLMTSGARIPPSRVRLEVVDVSAYRIKDIVSDLYWTRVHNEVFLRPLDSSDDNQIWEFRPQRFDEEFAFWE</sequence>
<evidence type="ECO:0000256" key="1">
    <source>
        <dbReference type="SAM" id="SignalP"/>
    </source>
</evidence>
<comment type="caution">
    <text evidence="2">The sequence shown here is derived from an EMBL/GenBank/DDBJ whole genome shotgun (WGS) entry which is preliminary data.</text>
</comment>
<dbReference type="AlphaFoldDB" id="A0A9P6PZY0"/>
<accession>A0A9P6PZY0</accession>
<evidence type="ECO:0000313" key="3">
    <source>
        <dbReference type="Proteomes" id="UP000807716"/>
    </source>
</evidence>